<keyword evidence="9 17" id="KW-0256">Endoplasmic reticulum</keyword>
<dbReference type="SUPFAM" id="SSF53254">
    <property type="entry name" value="Phosphoglycerate mutase-like"/>
    <property type="match status" value="1"/>
</dbReference>
<evidence type="ECO:0000256" key="14">
    <source>
        <dbReference type="ARBA" id="ARBA00023157"/>
    </source>
</evidence>
<evidence type="ECO:0000256" key="6">
    <source>
        <dbReference type="ARBA" id="ARBA00022692"/>
    </source>
</evidence>
<dbReference type="EMBL" id="JABEBT010000056">
    <property type="protein sequence ID" value="KAF7634512.1"/>
    <property type="molecule type" value="Genomic_DNA"/>
</dbReference>
<comment type="similarity">
    <text evidence="4 17">Belongs to the ERD2 family.</text>
</comment>
<evidence type="ECO:0000256" key="16">
    <source>
        <dbReference type="ARBA" id="ARBA00023180"/>
    </source>
</evidence>
<feature type="transmembrane region" description="Helical" evidence="17">
    <location>
        <begin position="116"/>
        <end position="137"/>
    </location>
</feature>
<sequence length="679" mass="79283">MENMENQNLVQEFLFTLFGSFYQFCFNLQHRYEGAFPLNLNRIFSFFLATYDRNHDTFRIEILLIPSVILALLINHEFTIFEVLWTFSIYLEAVAIMPQLFMLSRTGAAETITAHYLFALGSYRGLYILNWVYRYYMENHLDVIALVAGVAQTVLYADFFYLYITRVVQQDKKLKKQIRELIFLQFSLIIHFFGMNKCSLFSFILILFISSVISNLNENSELILVQAIWRHGDRSPTKTFKTDKYQEENWPQGWGQLTPLGMAQHVELGQKLRKRYIQELNFVAPRYNSHEIYVRSTDWNRTLTSAISNFIGFYGPGSGEDYPKDLGPNNWPGWYVPIAIHSLPGTEDFMAPSETNCTRLRLTPEYNQSLNEFKWLLDLLSEKTEQKVDPFDMWMIDDAFYIEVVKLKGKPLVDWAEGNQTILDSIKELDYIQDRWTFGLGLFPSFLQNDLKPLGDANFRQEFSRILGGPILWKFITNMKEKLACLHRMNAVKEIDREIKGRTSPLGAPLCKWMNKMKYFAYSAHDSTLSSLFSALGFPKTNYDEDGYPHYSTCVTFELWRGKNTGEFNVKVILWKPSATPKEITKDIEGCQNSSTLEQFIKRSEPYKMLPSPKDYCSQLLKPLNGANNLINWKLKMLLLLAFFTTIFFTKKKLSNFDATNLRWSCKINESYKIKYKPP</sequence>
<comment type="caution">
    <text evidence="17">Lacks conserved residue(s) required for the propagation of feature annotation.</text>
</comment>
<feature type="transmembrane region" description="Helical" evidence="17">
    <location>
        <begin position="87"/>
        <end position="104"/>
    </location>
</feature>
<keyword evidence="8" id="KW-0378">Hydrolase</keyword>
<comment type="similarity">
    <text evidence="3">Belongs to the histidine acid phosphatase family.</text>
</comment>
<dbReference type="InterPro" id="IPR050645">
    <property type="entry name" value="Histidine_acid_phosphatase"/>
</dbReference>
<keyword evidence="13 17" id="KW-0472">Membrane</keyword>
<protein>
    <recommendedName>
        <fullName evidence="17">ER lumen protein-retaining receptor</fullName>
    </recommendedName>
</protein>
<evidence type="ECO:0000313" key="18">
    <source>
        <dbReference type="EMBL" id="KAF7634512.1"/>
    </source>
</evidence>
<evidence type="ECO:0000256" key="1">
    <source>
        <dbReference type="ARBA" id="ARBA00000032"/>
    </source>
</evidence>
<dbReference type="PRINTS" id="PR00660">
    <property type="entry name" value="ERLUMENR"/>
</dbReference>
<reference evidence="18" key="1">
    <citation type="journal article" date="2020" name="Ecol. Evol.">
        <title>Genome structure and content of the rice root-knot nematode (Meloidogyne graminicola).</title>
        <authorList>
            <person name="Phan N.T."/>
            <person name="Danchin E.G.J."/>
            <person name="Klopp C."/>
            <person name="Perfus-Barbeoch L."/>
            <person name="Kozlowski D.K."/>
            <person name="Koutsovoulos G.D."/>
            <person name="Lopez-Roques C."/>
            <person name="Bouchez O."/>
            <person name="Zahm M."/>
            <person name="Besnard G."/>
            <person name="Bellafiore S."/>
        </authorList>
    </citation>
    <scope>NUCLEOTIDE SEQUENCE</scope>
    <source>
        <strain evidence="18">VN-18</strain>
    </source>
</reference>
<organism evidence="18 19">
    <name type="scientific">Meloidogyne graminicola</name>
    <dbReference type="NCBI Taxonomy" id="189291"/>
    <lineage>
        <taxon>Eukaryota</taxon>
        <taxon>Metazoa</taxon>
        <taxon>Ecdysozoa</taxon>
        <taxon>Nematoda</taxon>
        <taxon>Chromadorea</taxon>
        <taxon>Rhabditida</taxon>
        <taxon>Tylenchina</taxon>
        <taxon>Tylenchomorpha</taxon>
        <taxon>Tylenchoidea</taxon>
        <taxon>Meloidogynidae</taxon>
        <taxon>Meloidogyninae</taxon>
        <taxon>Meloidogyne</taxon>
    </lineage>
</organism>
<dbReference type="PROSITE" id="PS00952">
    <property type="entry name" value="ER_LUMEN_RECEPTOR_2"/>
    <property type="match status" value="1"/>
</dbReference>
<evidence type="ECO:0000256" key="2">
    <source>
        <dbReference type="ARBA" id="ARBA00004477"/>
    </source>
</evidence>
<comment type="catalytic activity">
    <reaction evidence="1">
        <text>a phosphate monoester + H2O = an alcohol + phosphate</text>
        <dbReference type="Rhea" id="RHEA:15017"/>
        <dbReference type="ChEBI" id="CHEBI:15377"/>
        <dbReference type="ChEBI" id="CHEBI:30879"/>
        <dbReference type="ChEBI" id="CHEBI:43474"/>
        <dbReference type="ChEBI" id="CHEBI:67140"/>
        <dbReference type="EC" id="3.1.3.2"/>
    </reaction>
</comment>
<dbReference type="PROSITE" id="PS00616">
    <property type="entry name" value="HIS_ACID_PHOSPHAT_1"/>
    <property type="match status" value="1"/>
</dbReference>
<dbReference type="PANTHER" id="PTHR11567">
    <property type="entry name" value="ACID PHOSPHATASE-RELATED"/>
    <property type="match status" value="1"/>
</dbReference>
<dbReference type="GO" id="GO:0006621">
    <property type="term" value="P:protein retention in ER lumen"/>
    <property type="evidence" value="ECO:0007669"/>
    <property type="project" value="InterPro"/>
</dbReference>
<evidence type="ECO:0000256" key="5">
    <source>
        <dbReference type="ARBA" id="ARBA00022448"/>
    </source>
</evidence>
<evidence type="ECO:0000313" key="19">
    <source>
        <dbReference type="Proteomes" id="UP000605970"/>
    </source>
</evidence>
<keyword evidence="14" id="KW-1015">Disulfide bond</keyword>
<dbReference type="CDD" id="cd07061">
    <property type="entry name" value="HP_HAP_like"/>
    <property type="match status" value="1"/>
</dbReference>
<evidence type="ECO:0000256" key="15">
    <source>
        <dbReference type="ARBA" id="ARBA00023170"/>
    </source>
</evidence>
<keyword evidence="12 17" id="KW-1133">Transmembrane helix</keyword>
<evidence type="ECO:0000256" key="10">
    <source>
        <dbReference type="ARBA" id="ARBA00022892"/>
    </source>
</evidence>
<keyword evidence="7" id="KW-0732">Signal</keyword>
<comment type="subcellular location">
    <subcellularLocation>
        <location evidence="2 17">Endoplasmic reticulum membrane</location>
        <topology evidence="2 17">Multi-pass membrane protein</topology>
    </subcellularLocation>
</comment>
<dbReference type="Pfam" id="PF00810">
    <property type="entry name" value="ER_lumen_recept"/>
    <property type="match status" value="1"/>
</dbReference>
<dbReference type="InterPro" id="IPR000560">
    <property type="entry name" value="His_Pase_clade-2"/>
</dbReference>
<dbReference type="OrthoDB" id="7694678at2759"/>
<keyword evidence="6 17" id="KW-0812">Transmembrane</keyword>
<gene>
    <name evidence="18" type="ORF">Mgra_00006083</name>
</gene>
<evidence type="ECO:0000256" key="12">
    <source>
        <dbReference type="ARBA" id="ARBA00022989"/>
    </source>
</evidence>
<evidence type="ECO:0000256" key="7">
    <source>
        <dbReference type="ARBA" id="ARBA00022729"/>
    </source>
</evidence>
<keyword evidence="10" id="KW-0931">ER-Golgi transport</keyword>
<evidence type="ECO:0000256" key="3">
    <source>
        <dbReference type="ARBA" id="ARBA00005375"/>
    </source>
</evidence>
<evidence type="ECO:0000256" key="13">
    <source>
        <dbReference type="ARBA" id="ARBA00023136"/>
    </source>
</evidence>
<evidence type="ECO:0000256" key="4">
    <source>
        <dbReference type="ARBA" id="ARBA00010120"/>
    </source>
</evidence>
<dbReference type="InterPro" id="IPR000133">
    <property type="entry name" value="ER_ret_rcpt"/>
</dbReference>
<dbReference type="Gene3D" id="3.40.50.1240">
    <property type="entry name" value="Phosphoglycerate mutase-like"/>
    <property type="match status" value="1"/>
</dbReference>
<dbReference type="GO" id="GO:0003993">
    <property type="term" value="F:acid phosphatase activity"/>
    <property type="evidence" value="ECO:0007669"/>
    <property type="project" value="UniProtKB-EC"/>
</dbReference>
<evidence type="ECO:0000256" key="8">
    <source>
        <dbReference type="ARBA" id="ARBA00022801"/>
    </source>
</evidence>
<proteinExistence type="inferred from homology"/>
<dbReference type="Pfam" id="PF00328">
    <property type="entry name" value="His_Phos_2"/>
    <property type="match status" value="1"/>
</dbReference>
<keyword evidence="19" id="KW-1185">Reference proteome</keyword>
<dbReference type="Proteomes" id="UP000605970">
    <property type="component" value="Unassembled WGS sequence"/>
</dbReference>
<name>A0A8S9ZMS7_9BILA</name>
<accession>A0A8S9ZMS7</accession>
<dbReference type="PANTHER" id="PTHR11567:SF211">
    <property type="entry name" value="PROSTATIC ACID PHOSPHATASE"/>
    <property type="match status" value="1"/>
</dbReference>
<keyword evidence="15 17" id="KW-0675">Receptor</keyword>
<feature type="transmembrane region" description="Helical" evidence="17">
    <location>
        <begin position="62"/>
        <end position="81"/>
    </location>
</feature>
<comment type="caution">
    <text evidence="18">The sequence shown here is derived from an EMBL/GenBank/DDBJ whole genome shotgun (WGS) entry which is preliminary data.</text>
</comment>
<dbReference type="GO" id="GO:0005789">
    <property type="term" value="C:endoplasmic reticulum membrane"/>
    <property type="evidence" value="ECO:0007669"/>
    <property type="project" value="UniProtKB-SubCell"/>
</dbReference>
<keyword evidence="5 17" id="KW-0813">Transport</keyword>
<evidence type="ECO:0000256" key="17">
    <source>
        <dbReference type="RuleBase" id="RU000634"/>
    </source>
</evidence>
<feature type="transmembrane region" description="Helical" evidence="17">
    <location>
        <begin position="183"/>
        <end position="209"/>
    </location>
</feature>
<dbReference type="GO" id="GO:0046923">
    <property type="term" value="F:ER retention sequence binding"/>
    <property type="evidence" value="ECO:0007669"/>
    <property type="project" value="InterPro"/>
</dbReference>
<evidence type="ECO:0000256" key="9">
    <source>
        <dbReference type="ARBA" id="ARBA00022824"/>
    </source>
</evidence>
<evidence type="ECO:0000256" key="11">
    <source>
        <dbReference type="ARBA" id="ARBA00022927"/>
    </source>
</evidence>
<dbReference type="InterPro" id="IPR029033">
    <property type="entry name" value="His_PPase_superfam"/>
</dbReference>
<keyword evidence="16" id="KW-0325">Glycoprotein</keyword>
<dbReference type="GO" id="GO:0016192">
    <property type="term" value="P:vesicle-mediated transport"/>
    <property type="evidence" value="ECO:0007669"/>
    <property type="project" value="UniProtKB-KW"/>
</dbReference>
<feature type="transmembrane region" description="Helical" evidence="17">
    <location>
        <begin position="143"/>
        <end position="163"/>
    </location>
</feature>
<dbReference type="AlphaFoldDB" id="A0A8S9ZMS7"/>
<dbReference type="GO" id="GO:0015031">
    <property type="term" value="P:protein transport"/>
    <property type="evidence" value="ECO:0007669"/>
    <property type="project" value="UniProtKB-KW"/>
</dbReference>
<dbReference type="InterPro" id="IPR033379">
    <property type="entry name" value="Acid_Pase_AS"/>
</dbReference>
<keyword evidence="11 17" id="KW-0653">Protein transport</keyword>